<dbReference type="HOGENOM" id="CLU_905835_0_0_9"/>
<protein>
    <submittedName>
        <fullName evidence="2">Uncharacterized protein</fullName>
    </submittedName>
</protein>
<dbReference type="EMBL" id="AP012292">
    <property type="protein sequence ID" value="BAL82793.1"/>
    <property type="molecule type" value="Genomic_DNA"/>
</dbReference>
<dbReference type="PATRIC" id="fig|927704.6.peg.1116"/>
<dbReference type="KEGG" id="sri:SELR_10850"/>
<dbReference type="Proteomes" id="UP000007887">
    <property type="component" value="Chromosome"/>
</dbReference>
<dbReference type="RefSeq" id="WP_014424230.1">
    <property type="nucleotide sequence ID" value="NC_017068.1"/>
</dbReference>
<name>I0GPV6_SELRL</name>
<reference evidence="2 3" key="1">
    <citation type="submission" date="2011-10" db="EMBL/GenBank/DDBJ databases">
        <title>Whole genome sequence of Selenomonas ruminantium subsp. lactilytica TAM6421.</title>
        <authorList>
            <person name="Oguchi A."/>
            <person name="Ankai A."/>
            <person name="Kaneko J."/>
            <person name="Yamada-Narita S."/>
            <person name="Fukui S."/>
            <person name="Takahashi M."/>
            <person name="Onodera T."/>
            <person name="Kojima S."/>
            <person name="Fushimi T."/>
            <person name="Abe N."/>
            <person name="Kamio Y."/>
            <person name="Yamazaki S."/>
            <person name="Fujita N."/>
        </authorList>
    </citation>
    <scope>NUCLEOTIDE SEQUENCE [LARGE SCALE GENOMIC DNA]</scope>
    <source>
        <strain evidence="3">NBRC 103574 / TAM6421</strain>
    </source>
</reference>
<sequence>MKYGKVAATAVLAACVGLGVWGNCVAADSGEKVQQMQKQTDCAYESAGYRLRIPKAYDNLLLTETKFKDGGRLFSVSEKASVEAAKKEYAEYSGAGWIFGISRVDEAELRQMLCEDMSGRTLFARDDKGGYYIFEHPTDVRYMRESPEAMQRDQEEWSRLCSWAWSSVQENFIADNPTLMPMQADNSNIGIYLANISYRPEMKCSLSRKGKTAYSVDGIRARSFAEKLFYGNSFEMVKESRNLGDYIKLSLPGENTDLYFFRDEGENYVLEKRAGLENNLYKAIPVEEHADALIVMQEWYEAMAEGK</sequence>
<feature type="signal peptide" evidence="1">
    <location>
        <begin position="1"/>
        <end position="26"/>
    </location>
</feature>
<feature type="chain" id="PRO_5038674065" evidence="1">
    <location>
        <begin position="27"/>
        <end position="307"/>
    </location>
</feature>
<organism evidence="2 3">
    <name type="scientific">Selenomonas ruminantium subsp. lactilytica (strain NBRC 103574 / TAM6421)</name>
    <dbReference type="NCBI Taxonomy" id="927704"/>
    <lineage>
        <taxon>Bacteria</taxon>
        <taxon>Bacillati</taxon>
        <taxon>Bacillota</taxon>
        <taxon>Negativicutes</taxon>
        <taxon>Selenomonadales</taxon>
        <taxon>Selenomonadaceae</taxon>
        <taxon>Selenomonas</taxon>
    </lineage>
</organism>
<gene>
    <name evidence="2" type="ordered locus">SELR_10850</name>
</gene>
<dbReference type="eggNOG" id="COG4219">
    <property type="taxonomic scope" value="Bacteria"/>
</dbReference>
<evidence type="ECO:0000256" key="1">
    <source>
        <dbReference type="SAM" id="SignalP"/>
    </source>
</evidence>
<accession>I0GPV6</accession>
<proteinExistence type="predicted"/>
<evidence type="ECO:0000313" key="3">
    <source>
        <dbReference type="Proteomes" id="UP000007887"/>
    </source>
</evidence>
<dbReference type="OrthoDB" id="1665043at2"/>
<keyword evidence="1" id="KW-0732">Signal</keyword>
<dbReference type="AlphaFoldDB" id="I0GPV6"/>
<evidence type="ECO:0000313" key="2">
    <source>
        <dbReference type="EMBL" id="BAL82793.1"/>
    </source>
</evidence>